<dbReference type="Gene3D" id="2.40.100.20">
    <property type="match status" value="1"/>
</dbReference>
<evidence type="ECO:0000313" key="3">
    <source>
        <dbReference type="Proteomes" id="UP000190637"/>
    </source>
</evidence>
<name>A0A1T4SMS8_9ACTN</name>
<sequence>MRQIEIEWVQPGITVTADLSWERNPELAELLWTGLLPYNSLQNHALVSGNHLYHLIADPRLVYTEARYKEDRTKSPDGTVFLSQLQHLAVKYGPLTEYLPAAPVGSVVPEDIDALREAGRACWKAAWETKQPIEVRVRRKGEAVTDFALPRTPPVDHPGVQKLVEEIQDETERVWITPPAEIVDMHQGRIASRAGSYDQYFSTLVFLNGEVRPLGYCALNGLLKICRTTDLTLNDLKRITPTFIKTPAEFLGYTGLDTLWRFTQQVLTLLPDVETREQYFALVNALALYANMLNTWNLHFFPWQHGTDYRYLDA</sequence>
<feature type="domain" description="Cucumopine synthase C-terminal helical bundle" evidence="1">
    <location>
        <begin position="160"/>
        <end position="300"/>
    </location>
</feature>
<reference evidence="2 3" key="1">
    <citation type="submission" date="2017-02" db="EMBL/GenBank/DDBJ databases">
        <authorList>
            <person name="Peterson S.W."/>
        </authorList>
    </citation>
    <scope>NUCLEOTIDE SEQUENCE [LARGE SCALE GENOMIC DNA]</scope>
    <source>
        <strain evidence="2 3">DSM 45154</strain>
    </source>
</reference>
<dbReference type="STRING" id="1122192.SAMN02745673_03671"/>
<gene>
    <name evidence="2" type="ORF">SAMN02745673_03671</name>
</gene>
<dbReference type="AlphaFoldDB" id="A0A1T4SMS8"/>
<dbReference type="RefSeq" id="WP_078762928.1">
    <property type="nucleotide sequence ID" value="NZ_FUWS01000010.1"/>
</dbReference>
<protein>
    <recommendedName>
        <fullName evidence="1">Cucumopine synthase C-terminal helical bundle domain-containing protein</fullName>
    </recommendedName>
</protein>
<dbReference type="Pfam" id="PF18631">
    <property type="entry name" value="Cucumopine_C"/>
    <property type="match status" value="1"/>
</dbReference>
<dbReference type="EMBL" id="FUWS01000010">
    <property type="protein sequence ID" value="SKA29181.1"/>
    <property type="molecule type" value="Genomic_DNA"/>
</dbReference>
<evidence type="ECO:0000313" key="2">
    <source>
        <dbReference type="EMBL" id="SKA29181.1"/>
    </source>
</evidence>
<keyword evidence="3" id="KW-1185">Reference proteome</keyword>
<dbReference type="SMR" id="A0A1T4SMS8"/>
<proteinExistence type="predicted"/>
<organism evidence="2 3">
    <name type="scientific">Marinactinospora thermotolerans DSM 45154</name>
    <dbReference type="NCBI Taxonomy" id="1122192"/>
    <lineage>
        <taxon>Bacteria</taxon>
        <taxon>Bacillati</taxon>
        <taxon>Actinomycetota</taxon>
        <taxon>Actinomycetes</taxon>
        <taxon>Streptosporangiales</taxon>
        <taxon>Nocardiopsidaceae</taxon>
        <taxon>Marinactinospora</taxon>
    </lineage>
</organism>
<dbReference type="OrthoDB" id="1971562at2"/>
<dbReference type="Proteomes" id="UP000190637">
    <property type="component" value="Unassembled WGS sequence"/>
</dbReference>
<evidence type="ECO:0000259" key="1">
    <source>
        <dbReference type="Pfam" id="PF18631"/>
    </source>
</evidence>
<dbReference type="InterPro" id="IPR040602">
    <property type="entry name" value="Cucumopine_C"/>
</dbReference>
<accession>A0A1T4SMS8</accession>